<evidence type="ECO:0000313" key="3">
    <source>
        <dbReference type="Proteomes" id="UP000187203"/>
    </source>
</evidence>
<comment type="caution">
    <text evidence="2">The sequence shown here is derived from an EMBL/GenBank/DDBJ whole genome shotgun (WGS) entry which is preliminary data.</text>
</comment>
<protein>
    <submittedName>
        <fullName evidence="2">Uncharacterized protein</fullName>
    </submittedName>
</protein>
<evidence type="ECO:0000313" key="2">
    <source>
        <dbReference type="EMBL" id="OMO64228.1"/>
    </source>
</evidence>
<evidence type="ECO:0000256" key="1">
    <source>
        <dbReference type="SAM" id="MobiDB-lite"/>
    </source>
</evidence>
<gene>
    <name evidence="2" type="ORF">COLO4_32099</name>
</gene>
<sequence>MASGLVDGNTGWSTEEMKLKGSAGKKRRGF</sequence>
<reference evidence="3" key="1">
    <citation type="submission" date="2013-09" db="EMBL/GenBank/DDBJ databases">
        <title>Corchorus olitorius genome sequencing.</title>
        <authorList>
            <person name="Alam M."/>
            <person name="Haque M.S."/>
            <person name="Islam M.S."/>
            <person name="Emdad E.M."/>
            <person name="Islam M.M."/>
            <person name="Ahmed B."/>
            <person name="Halim A."/>
            <person name="Hossen Q.M.M."/>
            <person name="Hossain M.Z."/>
            <person name="Ahmed R."/>
            <person name="Khan M.M."/>
            <person name="Islam R."/>
            <person name="Rashid M.M."/>
            <person name="Khan S.A."/>
            <person name="Rahman M.S."/>
            <person name="Alam M."/>
            <person name="Yahiya A.S."/>
            <person name="Khan M.S."/>
            <person name="Azam M.S."/>
            <person name="Haque T."/>
            <person name="Lashkar M.Z.H."/>
            <person name="Akhand A.I."/>
            <person name="Morshed G."/>
            <person name="Roy S."/>
            <person name="Uddin K.S."/>
            <person name="Rabeya T."/>
            <person name="Hossain A.S."/>
            <person name="Chowdhury A."/>
            <person name="Snigdha A.R."/>
            <person name="Mortoza M.S."/>
            <person name="Matin S.A."/>
            <person name="Hoque S.M.E."/>
            <person name="Islam M.K."/>
            <person name="Roy D.K."/>
            <person name="Haider R."/>
            <person name="Moosa M.M."/>
            <person name="Elias S.M."/>
            <person name="Hasan A.M."/>
            <person name="Jahan S."/>
            <person name="Shafiuddin M."/>
            <person name="Mahmood N."/>
            <person name="Shommy N.S."/>
        </authorList>
    </citation>
    <scope>NUCLEOTIDE SEQUENCE [LARGE SCALE GENOMIC DNA]</scope>
    <source>
        <strain evidence="3">cv. O-4</strain>
    </source>
</reference>
<proteinExistence type="predicted"/>
<organism evidence="2 3">
    <name type="scientific">Corchorus olitorius</name>
    <dbReference type="NCBI Taxonomy" id="93759"/>
    <lineage>
        <taxon>Eukaryota</taxon>
        <taxon>Viridiplantae</taxon>
        <taxon>Streptophyta</taxon>
        <taxon>Embryophyta</taxon>
        <taxon>Tracheophyta</taxon>
        <taxon>Spermatophyta</taxon>
        <taxon>Magnoliopsida</taxon>
        <taxon>eudicotyledons</taxon>
        <taxon>Gunneridae</taxon>
        <taxon>Pentapetalae</taxon>
        <taxon>rosids</taxon>
        <taxon>malvids</taxon>
        <taxon>Malvales</taxon>
        <taxon>Malvaceae</taxon>
        <taxon>Grewioideae</taxon>
        <taxon>Apeibeae</taxon>
        <taxon>Corchorus</taxon>
    </lineage>
</organism>
<name>A0A1R3H1I1_9ROSI</name>
<dbReference type="Proteomes" id="UP000187203">
    <property type="component" value="Unassembled WGS sequence"/>
</dbReference>
<accession>A0A1R3H1I1</accession>
<keyword evidence="3" id="KW-1185">Reference proteome</keyword>
<dbReference type="EMBL" id="AWUE01020987">
    <property type="protein sequence ID" value="OMO64228.1"/>
    <property type="molecule type" value="Genomic_DNA"/>
</dbReference>
<dbReference type="AlphaFoldDB" id="A0A1R3H1I1"/>
<feature type="region of interest" description="Disordered" evidence="1">
    <location>
        <begin position="1"/>
        <end position="30"/>
    </location>
</feature>